<organism evidence="2 3">
    <name type="scientific">Halomonas halophila</name>
    <dbReference type="NCBI Taxonomy" id="29573"/>
    <lineage>
        <taxon>Bacteria</taxon>
        <taxon>Pseudomonadati</taxon>
        <taxon>Pseudomonadota</taxon>
        <taxon>Gammaproteobacteria</taxon>
        <taxon>Oceanospirillales</taxon>
        <taxon>Halomonadaceae</taxon>
        <taxon>Halomonas</taxon>
    </lineage>
</organism>
<dbReference type="Pfam" id="PF20336">
    <property type="entry name" value="DUF6631"/>
    <property type="match status" value="1"/>
</dbReference>
<accession>A0ABQ0U3N9</accession>
<sequence length="157" mass="17118">MSEQQAEQDPEILFPDETLCICGEEIRVHEFRFAEGLRAIALARPILSALREIPEGEDDPELVDHVLADHLDAWLALIAMSTDKDVAWVRSLPDADGQSLSMVFWRVNGAFFMRRLVLAGGLADSIRGVANLCPSRKSSPSSSPPDTAEAPTTSADS</sequence>
<protein>
    <submittedName>
        <fullName evidence="2">Uncharacterized protein</fullName>
    </submittedName>
</protein>
<evidence type="ECO:0000256" key="1">
    <source>
        <dbReference type="SAM" id="MobiDB-lite"/>
    </source>
</evidence>
<dbReference type="Proteomes" id="UP000321121">
    <property type="component" value="Unassembled WGS sequence"/>
</dbReference>
<dbReference type="InterPro" id="IPR046583">
    <property type="entry name" value="DUF6631"/>
</dbReference>
<proteinExistence type="predicted"/>
<evidence type="ECO:0000313" key="2">
    <source>
        <dbReference type="EMBL" id="GEK71599.1"/>
    </source>
</evidence>
<evidence type="ECO:0000313" key="3">
    <source>
        <dbReference type="Proteomes" id="UP000321121"/>
    </source>
</evidence>
<feature type="compositionally biased region" description="Low complexity" evidence="1">
    <location>
        <begin position="138"/>
        <end position="157"/>
    </location>
</feature>
<reference evidence="2 3" key="1">
    <citation type="submission" date="2019-07" db="EMBL/GenBank/DDBJ databases">
        <title>Whole genome shotgun sequence of Halomonas halophila NBRC 102604.</title>
        <authorList>
            <person name="Hosoyama A."/>
            <person name="Uohara A."/>
            <person name="Ohji S."/>
            <person name="Ichikawa N."/>
        </authorList>
    </citation>
    <scope>NUCLEOTIDE SEQUENCE [LARGE SCALE GENOMIC DNA]</scope>
    <source>
        <strain evidence="2 3">NBRC 102604</strain>
    </source>
</reference>
<comment type="caution">
    <text evidence="2">The sequence shown here is derived from an EMBL/GenBank/DDBJ whole genome shotgun (WGS) entry which is preliminary data.</text>
</comment>
<feature type="region of interest" description="Disordered" evidence="1">
    <location>
        <begin position="134"/>
        <end position="157"/>
    </location>
</feature>
<gene>
    <name evidence="2" type="ORF">HHA04nite_01430</name>
</gene>
<dbReference type="RefSeq" id="WP_146907294.1">
    <property type="nucleotide sequence ID" value="NZ_BJUS01000001.1"/>
</dbReference>
<dbReference type="EMBL" id="BJUS01000001">
    <property type="protein sequence ID" value="GEK71599.1"/>
    <property type="molecule type" value="Genomic_DNA"/>
</dbReference>
<keyword evidence="3" id="KW-1185">Reference proteome</keyword>
<name>A0ABQ0U3N9_9GAMM</name>